<name>A0AA38G4F1_TAXCH</name>
<dbReference type="Gene3D" id="3.40.50.1240">
    <property type="entry name" value="Phosphoglycerate mutase-like"/>
    <property type="match status" value="1"/>
</dbReference>
<evidence type="ECO:0000313" key="1">
    <source>
        <dbReference type="EMBL" id="KAH9315265.1"/>
    </source>
</evidence>
<evidence type="ECO:0000313" key="2">
    <source>
        <dbReference type="Proteomes" id="UP000824469"/>
    </source>
</evidence>
<dbReference type="InterPro" id="IPR029033">
    <property type="entry name" value="His_PPase_superfam"/>
</dbReference>
<dbReference type="PANTHER" id="PTHR47580:SF1">
    <property type="entry name" value="PHOSPHOGLYCERATE MUTASE FAMILY PROTEIN"/>
    <property type="match status" value="1"/>
</dbReference>
<gene>
    <name evidence="1" type="ORF">KI387_023892</name>
</gene>
<keyword evidence="2" id="KW-1185">Reference proteome</keyword>
<dbReference type="Pfam" id="PF00300">
    <property type="entry name" value="His_Phos_1"/>
    <property type="match status" value="1"/>
</dbReference>
<dbReference type="EMBL" id="JAHRHJ020000005">
    <property type="protein sequence ID" value="KAH9315265.1"/>
    <property type="molecule type" value="Genomic_DNA"/>
</dbReference>
<dbReference type="AlphaFoldDB" id="A0AA38G4F1"/>
<sequence>MRVPVGVGVVIGSHAITTPTRFPLHLCPPLPLPLPLTNNRNSRPSQQILIAISDNVKKPLYVCILSAILSFGHFTDIPTYSGNRIAQAAGLFQMPPAKLTNRYYLVRSGESVYEKKGVINTNPVSKTSVDSGLSEEGEKQAVKAALELEAMGACRGSCWIWPSITQRAYQSAEIIASINGVDRSRIVPEYSFLDARGLGVYEGRSLKDINEIYAADLISPNFKPPPFIDGTPNESVADVFVRLTQLMSILETQYSSENVIIISPDSDNLTILQTGLTGLDLQ</sequence>
<dbReference type="Proteomes" id="UP000824469">
    <property type="component" value="Unassembled WGS sequence"/>
</dbReference>
<dbReference type="InterPro" id="IPR013078">
    <property type="entry name" value="His_Pase_superF_clade-1"/>
</dbReference>
<protein>
    <recommendedName>
        <fullName evidence="3">Phosphoglycerate mutase</fullName>
    </recommendedName>
</protein>
<dbReference type="SUPFAM" id="SSF53254">
    <property type="entry name" value="Phosphoglycerate mutase-like"/>
    <property type="match status" value="1"/>
</dbReference>
<comment type="caution">
    <text evidence="1">The sequence shown here is derived from an EMBL/GenBank/DDBJ whole genome shotgun (WGS) entry which is preliminary data.</text>
</comment>
<dbReference type="OMA" id="DENCWIW"/>
<accession>A0AA38G4F1</accession>
<proteinExistence type="predicted"/>
<evidence type="ECO:0008006" key="3">
    <source>
        <dbReference type="Google" id="ProtNLM"/>
    </source>
</evidence>
<dbReference type="CDD" id="cd07040">
    <property type="entry name" value="HP"/>
    <property type="match status" value="1"/>
</dbReference>
<feature type="non-terminal residue" evidence="1">
    <location>
        <position position="1"/>
    </location>
</feature>
<dbReference type="PANTHER" id="PTHR47580">
    <property type="entry name" value="PHOSPHOGLYCERATE MUTASE FAMILY PROTEIN"/>
    <property type="match status" value="1"/>
</dbReference>
<organism evidence="1 2">
    <name type="scientific">Taxus chinensis</name>
    <name type="common">Chinese yew</name>
    <name type="synonym">Taxus wallichiana var. chinensis</name>
    <dbReference type="NCBI Taxonomy" id="29808"/>
    <lineage>
        <taxon>Eukaryota</taxon>
        <taxon>Viridiplantae</taxon>
        <taxon>Streptophyta</taxon>
        <taxon>Embryophyta</taxon>
        <taxon>Tracheophyta</taxon>
        <taxon>Spermatophyta</taxon>
        <taxon>Pinopsida</taxon>
        <taxon>Pinidae</taxon>
        <taxon>Conifers II</taxon>
        <taxon>Cupressales</taxon>
        <taxon>Taxaceae</taxon>
        <taxon>Taxus</taxon>
    </lineage>
</organism>
<reference evidence="1 2" key="1">
    <citation type="journal article" date="2021" name="Nat. Plants">
        <title>The Taxus genome provides insights into paclitaxel biosynthesis.</title>
        <authorList>
            <person name="Xiong X."/>
            <person name="Gou J."/>
            <person name="Liao Q."/>
            <person name="Li Y."/>
            <person name="Zhou Q."/>
            <person name="Bi G."/>
            <person name="Li C."/>
            <person name="Du R."/>
            <person name="Wang X."/>
            <person name="Sun T."/>
            <person name="Guo L."/>
            <person name="Liang H."/>
            <person name="Lu P."/>
            <person name="Wu Y."/>
            <person name="Zhang Z."/>
            <person name="Ro D.K."/>
            <person name="Shang Y."/>
            <person name="Huang S."/>
            <person name="Yan J."/>
        </authorList>
    </citation>
    <scope>NUCLEOTIDE SEQUENCE [LARGE SCALE GENOMIC DNA]</scope>
    <source>
        <strain evidence="1">Ta-2019</strain>
    </source>
</reference>